<dbReference type="Pfam" id="PF00698">
    <property type="entry name" value="Acyl_transf_1"/>
    <property type="match status" value="1"/>
</dbReference>
<dbReference type="GO" id="GO:0031177">
    <property type="term" value="F:phosphopantetheine binding"/>
    <property type="evidence" value="ECO:0007669"/>
    <property type="project" value="InterPro"/>
</dbReference>
<dbReference type="InterPro" id="IPR042104">
    <property type="entry name" value="PKS_dehydratase_sf"/>
</dbReference>
<evidence type="ECO:0000256" key="2">
    <source>
        <dbReference type="ARBA" id="ARBA00022553"/>
    </source>
</evidence>
<dbReference type="InterPro" id="IPR049552">
    <property type="entry name" value="PKS_DH_N"/>
</dbReference>
<dbReference type="PROSITE" id="PS00012">
    <property type="entry name" value="PHOSPHOPANTETHEINE"/>
    <property type="match status" value="1"/>
</dbReference>
<keyword evidence="4" id="KW-0808">Transferase</keyword>
<dbReference type="PROSITE" id="PS52004">
    <property type="entry name" value="KS3_2"/>
    <property type="match status" value="1"/>
</dbReference>
<dbReference type="SUPFAM" id="SSF55048">
    <property type="entry name" value="Probable ACP-binding domain of malonyl-CoA ACP transacylase"/>
    <property type="match status" value="1"/>
</dbReference>
<dbReference type="Gene3D" id="3.40.47.10">
    <property type="match status" value="1"/>
</dbReference>
<dbReference type="CDD" id="cd00833">
    <property type="entry name" value="PKS"/>
    <property type="match status" value="1"/>
</dbReference>
<dbReference type="SMART" id="SM00825">
    <property type="entry name" value="PKS_KS"/>
    <property type="match status" value="1"/>
</dbReference>
<gene>
    <name evidence="10" type="ORF">PENARI_c056G00788</name>
</gene>
<dbReference type="PROSITE" id="PS52019">
    <property type="entry name" value="PKS_MFAS_DH"/>
    <property type="match status" value="1"/>
</dbReference>
<dbReference type="InterPro" id="IPR009081">
    <property type="entry name" value="PP-bd_ACP"/>
</dbReference>
<dbReference type="InterPro" id="IPR016035">
    <property type="entry name" value="Acyl_Trfase/lysoPLipase"/>
</dbReference>
<evidence type="ECO:0000256" key="1">
    <source>
        <dbReference type="ARBA" id="ARBA00022450"/>
    </source>
</evidence>
<dbReference type="SUPFAM" id="SSF47336">
    <property type="entry name" value="ACP-like"/>
    <property type="match status" value="1"/>
</dbReference>
<dbReference type="InterPro" id="IPR032821">
    <property type="entry name" value="PKS_assoc"/>
</dbReference>
<dbReference type="InterPro" id="IPR029063">
    <property type="entry name" value="SAM-dependent_MTases_sf"/>
</dbReference>
<dbReference type="Pfam" id="PF08242">
    <property type="entry name" value="Methyltransf_12"/>
    <property type="match status" value="1"/>
</dbReference>
<dbReference type="InterPro" id="IPR014030">
    <property type="entry name" value="Ketoacyl_synth_N"/>
</dbReference>
<feature type="domain" description="PKS/mFAS DH" evidence="9">
    <location>
        <begin position="949"/>
        <end position="1243"/>
    </location>
</feature>
<dbReference type="Pfam" id="PF02801">
    <property type="entry name" value="Ketoacyl-synt_C"/>
    <property type="match status" value="1"/>
</dbReference>
<evidence type="ECO:0000256" key="3">
    <source>
        <dbReference type="ARBA" id="ARBA00022603"/>
    </source>
</evidence>
<dbReference type="InterPro" id="IPR016039">
    <property type="entry name" value="Thiolase-like"/>
</dbReference>
<dbReference type="InterPro" id="IPR013217">
    <property type="entry name" value="Methyltransf_12"/>
</dbReference>
<evidence type="ECO:0000256" key="5">
    <source>
        <dbReference type="ARBA" id="ARBA00023268"/>
    </source>
</evidence>
<dbReference type="Proteomes" id="UP000177622">
    <property type="component" value="Unassembled WGS sequence"/>
</dbReference>
<dbReference type="InterPro" id="IPR049900">
    <property type="entry name" value="PKS_mFAS_DH"/>
</dbReference>
<keyword evidence="11" id="KW-1185">Reference proteome</keyword>
<evidence type="ECO:0000256" key="6">
    <source>
        <dbReference type="PROSITE-ProRule" id="PRU01363"/>
    </source>
</evidence>
<dbReference type="GO" id="GO:0032259">
    <property type="term" value="P:methylation"/>
    <property type="evidence" value="ECO:0007669"/>
    <property type="project" value="UniProtKB-KW"/>
</dbReference>
<evidence type="ECO:0000259" key="7">
    <source>
        <dbReference type="PROSITE" id="PS50075"/>
    </source>
</evidence>
<dbReference type="Pfam" id="PF21089">
    <property type="entry name" value="PKS_DH_N"/>
    <property type="match status" value="1"/>
</dbReference>
<dbReference type="InterPro" id="IPR057326">
    <property type="entry name" value="KR_dom"/>
</dbReference>
<dbReference type="GO" id="GO:0008168">
    <property type="term" value="F:methyltransferase activity"/>
    <property type="evidence" value="ECO:0007669"/>
    <property type="project" value="UniProtKB-KW"/>
</dbReference>
<dbReference type="SUPFAM" id="SSF52151">
    <property type="entry name" value="FabD/lysophospholipase-like"/>
    <property type="match status" value="1"/>
</dbReference>
<dbReference type="Pfam" id="PF14765">
    <property type="entry name" value="PS-DH"/>
    <property type="match status" value="1"/>
</dbReference>
<dbReference type="Pfam" id="PF16197">
    <property type="entry name" value="KAsynt_C_assoc"/>
    <property type="match status" value="1"/>
</dbReference>
<dbReference type="InterPro" id="IPR036291">
    <property type="entry name" value="NAD(P)-bd_dom_sf"/>
</dbReference>
<evidence type="ECO:0000256" key="4">
    <source>
        <dbReference type="ARBA" id="ARBA00022679"/>
    </source>
</evidence>
<dbReference type="InterPro" id="IPR020806">
    <property type="entry name" value="PKS_PP-bd"/>
</dbReference>
<dbReference type="GO" id="GO:0004315">
    <property type="term" value="F:3-oxoacyl-[acyl-carrier-protein] synthase activity"/>
    <property type="evidence" value="ECO:0007669"/>
    <property type="project" value="InterPro"/>
</dbReference>
<comment type="caution">
    <text evidence="6">Lacks conserved residue(s) required for the propagation of feature annotation.</text>
</comment>
<evidence type="ECO:0000313" key="11">
    <source>
        <dbReference type="Proteomes" id="UP000177622"/>
    </source>
</evidence>
<dbReference type="GO" id="GO:0030639">
    <property type="term" value="P:polyketide biosynthetic process"/>
    <property type="evidence" value="ECO:0007669"/>
    <property type="project" value="UniProtKB-ARBA"/>
</dbReference>
<dbReference type="InterPro" id="IPR001227">
    <property type="entry name" value="Ac_transferase_dom_sf"/>
</dbReference>
<dbReference type="InterPro" id="IPR020841">
    <property type="entry name" value="PKS_Beta-ketoAc_synthase_dom"/>
</dbReference>
<dbReference type="InterPro" id="IPR016036">
    <property type="entry name" value="Malonyl_transacylase_ACP-bd"/>
</dbReference>
<dbReference type="Gene3D" id="3.10.129.110">
    <property type="entry name" value="Polyketide synthase dehydratase"/>
    <property type="match status" value="1"/>
</dbReference>
<dbReference type="PROSITE" id="PS00606">
    <property type="entry name" value="KS3_1"/>
    <property type="match status" value="1"/>
</dbReference>
<dbReference type="Pfam" id="PF00109">
    <property type="entry name" value="ketoacyl-synt"/>
    <property type="match status" value="1"/>
</dbReference>
<dbReference type="SMART" id="SM00826">
    <property type="entry name" value="PKS_DH"/>
    <property type="match status" value="1"/>
</dbReference>
<dbReference type="PROSITE" id="PS50075">
    <property type="entry name" value="CARRIER"/>
    <property type="match status" value="1"/>
</dbReference>
<name>A0A1F5L2C2_PENAI</name>
<dbReference type="Gene3D" id="3.40.50.150">
    <property type="entry name" value="Vaccinia Virus protein VP39"/>
    <property type="match status" value="1"/>
</dbReference>
<dbReference type="PANTHER" id="PTHR43775">
    <property type="entry name" value="FATTY ACID SYNTHASE"/>
    <property type="match status" value="1"/>
</dbReference>
<dbReference type="InterPro" id="IPR018201">
    <property type="entry name" value="Ketoacyl_synth_AS"/>
</dbReference>
<dbReference type="GO" id="GO:1901336">
    <property type="term" value="P:lactone biosynthetic process"/>
    <property type="evidence" value="ECO:0007669"/>
    <property type="project" value="UniProtKB-ARBA"/>
</dbReference>
<accession>A0A1F5L2C2</accession>
<keyword evidence="2" id="KW-0597">Phosphoprotein</keyword>
<dbReference type="SMART" id="SM00822">
    <property type="entry name" value="PKS_KR"/>
    <property type="match status" value="1"/>
</dbReference>
<dbReference type="GeneID" id="34582218"/>
<dbReference type="SMART" id="SM00823">
    <property type="entry name" value="PKS_PP"/>
    <property type="match status" value="1"/>
</dbReference>
<reference evidence="10 11" key="1">
    <citation type="journal article" date="2016" name="Sci. Rep.">
        <title>Penicillium arizonense, a new, genome sequenced fungal species, reveals a high chemical diversity in secreted metabolites.</title>
        <authorList>
            <person name="Grijseels S."/>
            <person name="Nielsen J.C."/>
            <person name="Randelovic M."/>
            <person name="Nielsen J."/>
            <person name="Nielsen K.F."/>
            <person name="Workman M."/>
            <person name="Frisvad J.C."/>
        </authorList>
    </citation>
    <scope>NUCLEOTIDE SEQUENCE [LARGE SCALE GENOMIC DNA]</scope>
    <source>
        <strain evidence="10 11">CBS 141311</strain>
    </source>
</reference>
<dbReference type="STRING" id="1835702.A0A1F5L2C2"/>
<dbReference type="InterPro" id="IPR050091">
    <property type="entry name" value="PKS_NRPS_Biosynth_Enz"/>
</dbReference>
<evidence type="ECO:0000259" key="9">
    <source>
        <dbReference type="PROSITE" id="PS52019"/>
    </source>
</evidence>
<dbReference type="OrthoDB" id="329835at2759"/>
<feature type="domain" description="Ketosynthase family 3 (KS3)" evidence="8">
    <location>
        <begin position="3"/>
        <end position="436"/>
    </location>
</feature>
<feature type="domain" description="Carrier" evidence="7">
    <location>
        <begin position="2386"/>
        <end position="2468"/>
    </location>
</feature>
<evidence type="ECO:0000259" key="8">
    <source>
        <dbReference type="PROSITE" id="PS52004"/>
    </source>
</evidence>
<protein>
    <submittedName>
        <fullName evidence="10">Uncharacterized protein</fullName>
    </submittedName>
</protein>
<proteinExistence type="predicted"/>
<dbReference type="SUPFAM" id="SSF53901">
    <property type="entry name" value="Thiolase-like"/>
    <property type="match status" value="1"/>
</dbReference>
<dbReference type="InterPro" id="IPR020807">
    <property type="entry name" value="PKS_DH"/>
</dbReference>
<dbReference type="InterPro" id="IPR014043">
    <property type="entry name" value="Acyl_transferase_dom"/>
</dbReference>
<keyword evidence="3" id="KW-0489">Methyltransferase</keyword>
<dbReference type="RefSeq" id="XP_022482650.1">
    <property type="nucleotide sequence ID" value="XM_022637484.1"/>
</dbReference>
<feature type="region of interest" description="C-terminal hotdog fold" evidence="6">
    <location>
        <begin position="1094"/>
        <end position="1243"/>
    </location>
</feature>
<dbReference type="Pfam" id="PF00550">
    <property type="entry name" value="PP-binding"/>
    <property type="match status" value="1"/>
</dbReference>
<dbReference type="EMBL" id="LXJU01000056">
    <property type="protein sequence ID" value="OGE47187.1"/>
    <property type="molecule type" value="Genomic_DNA"/>
</dbReference>
<dbReference type="InterPro" id="IPR014031">
    <property type="entry name" value="Ketoacyl_synth_C"/>
</dbReference>
<dbReference type="SMART" id="SM00827">
    <property type="entry name" value="PKS_AT"/>
    <property type="match status" value="1"/>
</dbReference>
<dbReference type="Gene3D" id="3.40.366.10">
    <property type="entry name" value="Malonyl-Coenzyme A Acyl Carrier Protein, domain 2"/>
    <property type="match status" value="1"/>
</dbReference>
<dbReference type="InterPro" id="IPR006162">
    <property type="entry name" value="Ppantetheine_attach_site"/>
</dbReference>
<dbReference type="InterPro" id="IPR049551">
    <property type="entry name" value="PKS_DH_C"/>
</dbReference>
<dbReference type="GO" id="GO:0004312">
    <property type="term" value="F:fatty acid synthase activity"/>
    <property type="evidence" value="ECO:0007669"/>
    <property type="project" value="TreeGrafter"/>
</dbReference>
<evidence type="ECO:0000313" key="10">
    <source>
        <dbReference type="EMBL" id="OGE47187.1"/>
    </source>
</evidence>
<organism evidence="10 11">
    <name type="scientific">Penicillium arizonense</name>
    <dbReference type="NCBI Taxonomy" id="1835702"/>
    <lineage>
        <taxon>Eukaryota</taxon>
        <taxon>Fungi</taxon>
        <taxon>Dikarya</taxon>
        <taxon>Ascomycota</taxon>
        <taxon>Pezizomycotina</taxon>
        <taxon>Eurotiomycetes</taxon>
        <taxon>Eurotiomycetidae</taxon>
        <taxon>Eurotiales</taxon>
        <taxon>Aspergillaceae</taxon>
        <taxon>Penicillium</taxon>
    </lineage>
</organism>
<dbReference type="Gene3D" id="3.40.50.720">
    <property type="entry name" value="NAD(P)-binding Rossmann-like Domain"/>
    <property type="match status" value="1"/>
</dbReference>
<feature type="region of interest" description="N-terminal hotdog fold" evidence="6">
    <location>
        <begin position="949"/>
        <end position="1079"/>
    </location>
</feature>
<dbReference type="InterPro" id="IPR036736">
    <property type="entry name" value="ACP-like_sf"/>
</dbReference>
<dbReference type="SUPFAM" id="SSF53335">
    <property type="entry name" value="S-adenosyl-L-methionine-dependent methyltransferases"/>
    <property type="match status" value="1"/>
</dbReference>
<dbReference type="SUPFAM" id="SSF51735">
    <property type="entry name" value="NAD(P)-binding Rossmann-fold domains"/>
    <property type="match status" value="1"/>
</dbReference>
<comment type="caution">
    <text evidence="10">The sequence shown here is derived from an EMBL/GenBank/DDBJ whole genome shotgun (WGS) entry which is preliminary data.</text>
</comment>
<sequence>MEPEPIAIIGTACRFAGDTSTPAKLWDLLNSPSDVASRPPTDRFNLDGFYDPDGSNPATTNVKESYFINDSVKQFDAPFFNLSVDEANALDPQQRILLEVVYESLESAGICLERLRGSPTGVFCGVMTSDFENILAGGPEMPLYGAVGVSRNNLANRISYFFDWRGPSMSIDTACSSSLVALHQAVAALRQGECNVATALGVNLLLSPHMFVAFSNMQMLSPSGRCLMWDADADGYARGEGVASVVLKRLSDAVADGDQIDCVIRATGTNQDGRSMGITMPSSAAQVQLIRSTYALAGLNVECPDERPQYFEAHGTGTKAGDPQEAAAIHQVFFGTSSTATLDPLHVGSIKTIVGHTEGTAGLAGILKAYLCIKHGQITPNLHFNRLNPELEPFANHLLVPTKSISWPKLGPGVPRRVSVNSFGFGGSNCHAILESYGLDRSDSGSVHTLSLREEATAVLPFMFSAASEESLVKVLDRYINYLQTRRHIDPVDLAWSMFERRSALSHRLSLWAPNIDELQTRLRDELDQRKASPPATLISRPTPREGRKRVLGIFTGQGAQWPQMGLELISKSPAAQAWLNQLQDSLDTLPVEYRPTSTMLKELSAESPISRLHEAAVCQPLCTAIQIILINVLQTLGVSFHTVVGHSSGEIAAAYAAGVLTSHDAIRIAHLRGLVAVHAGSNGRQGGMLATGLSMSEALDLCSEATFFGRIAIAACNSPSSVTISGDADGIQQAEQHLKDRGKFARTLHVDTAYHSHHMQPCLDRYMQALGVCNIKPRKPKSSTFWYSSVYQGGVTHGETECTGLSGQYWADNMVNPVLFCQALTEAINRHEASIDLTVEVGPHPALKGPVQQTITETASNCTEAPPYVSLANRKMGGIEAVARAIGTLRDHLGSDAVNVSQYLALFYPSKNPSFITDLPLYPFDYGQSYCYEPREVKERLQRSIPPNSLLGSRSSGTAGGEWHWRHSLSPQRIEWLDNHQLESNTRFPDTGYIAMALEAVAQIAPGRPLRVVTMHHITIHHAIAFVGHEETVEANCHLHQEESTEDTMLVAFTCEAAIEGKMTKCASGQLNVVWGTPDMCLLPLRTPAIAETIPVKIDEFYSSLSRIGYNFKGLFRGLASLERTVDMSRGLLKNASGLMLLHPAIMETSLQGILGAIGAPGDGQLSSIYVPNYIETVTINPAFLGPATLETAGSLLSFDAILTEFSCDATAGDVEIFGSNGHGFAQLEGIHISPLRPPSPSDDRPIFQEFAWGPLHPDANSLSKFFTTDTTSNIMVGDHVAFLILKDTISQLKDVDRQNLGSHQSRVVAWIDHVMALTQAGIHPVCRMEWLKEGNEERISLQRQLQPVFSEIMDAVRLNLLGFLRGQTSMLQVLRDGDLLTRFYSQEDELRVANEIMGRYMKQLTFRYPSMKILEIGGGTGSATHAVLEHVGRSYHSYTFTDISAGFFEDAQHSLVHHDDRFIYKVLDIEKDIGQQGFEERAYDLILASNVIHATRQIEKSLHNIRKLLKPGGYLIALEVTNVDIIRISTLMSGFEGWWLGAEYGRPWGPMLGTAEWDTLLQRTGFGGIDNSLSTHNSPLAAYSVFVAQAIDERMQLLRQPLTTHATSPAKGSLVLVGGVLENTRRVLADSRTLLEPYFDQITHFPTLDAMGAHPPARQEAVLIAVDMDQPCFQAVTKDTLRVLKAIFQTARCLLWITVGSEASNPYIGMSRRFVRSLNHEQPHTIPQCLNIVDPDLVHAELLATSMMRLVHTTFYNDYRMRSRVHSTELELRLDGNILMIPRLVESSSRNMRRAAMRRAVYDKVDPQQSAVKLTTRAGPSYELVVQAPQRSCQRPCIQLQVHYSTSHAVHIPPVGFLTLALGRDVQTGASFITMTDKHSSIITVPKDWCCETPGTISSSDEAGFLYRTASALLADHLTQRTFPKSSLLIHEADDILRHMTWIQGTARGIHICFSTSKESESAGSFPPVSFVHAMSATRVISQLVPCNTSLAVNLDSSYTGAFSKMVSCLPSSARVEQFSTLFRRSPELHSPVNLDDSARLLHTACAMAIRISHSNHRPTIVDIKEVPALDNQFEHALKIVHWKRTGELRVRQLPASYQVALSPTKTYLLVGMTSEVGRSVCRCMFSMGARHMVLSSRDPKTDSDSQWIDQMTAQGARVALMTIDVTSSESALAVDQFIRQNFPPVGGVVNGETAFQDKVPTPTDLKLAECELQPHVPGSLLLEELYGNDDLDFFILFGSALFILDSIRHSLHDAATLFMANLIQSRRKHNLVGSIIRVVGLGHDSLVPSEPLELSKKELGSHVLSERDIHEIFAEAILAGRPTFGQDPEVIAGLNKHNPTDHPNLPWYRSPSLWHLIDYHAQFNRAPTPSPNIQTREQLSLATCMDDIVQIVLRGFSAKISDRLHLSNRDMVTPEMSLADLGADSLVAVALLMWFRKELDVNVPMLQILGGASIREIAEDISRKIPAGLYPKFPRV</sequence>
<keyword evidence="1" id="KW-0596">Phosphopantetheine</keyword>
<dbReference type="Pfam" id="PF08659">
    <property type="entry name" value="KR"/>
    <property type="match status" value="1"/>
</dbReference>
<dbReference type="InterPro" id="IPR013968">
    <property type="entry name" value="PKS_KR"/>
</dbReference>
<dbReference type="GO" id="GO:0006633">
    <property type="term" value="P:fatty acid biosynthetic process"/>
    <property type="evidence" value="ECO:0007669"/>
    <property type="project" value="InterPro"/>
</dbReference>
<dbReference type="PANTHER" id="PTHR43775:SF48">
    <property type="entry name" value="HIGHLY REDUCING POLYKETIDE SYNTHASE SDGA"/>
    <property type="match status" value="1"/>
</dbReference>
<dbReference type="CDD" id="cd02440">
    <property type="entry name" value="AdoMet_MTases"/>
    <property type="match status" value="1"/>
</dbReference>
<keyword evidence="5" id="KW-0511">Multifunctional enzyme</keyword>
<dbReference type="Gene3D" id="1.10.1200.10">
    <property type="entry name" value="ACP-like"/>
    <property type="match status" value="1"/>
</dbReference>